<organism evidence="2 3">
    <name type="scientific">Dibothriocephalus latus</name>
    <name type="common">Fish tapeworm</name>
    <name type="synonym">Diphyllobothrium latum</name>
    <dbReference type="NCBI Taxonomy" id="60516"/>
    <lineage>
        <taxon>Eukaryota</taxon>
        <taxon>Metazoa</taxon>
        <taxon>Spiralia</taxon>
        <taxon>Lophotrochozoa</taxon>
        <taxon>Platyhelminthes</taxon>
        <taxon>Cestoda</taxon>
        <taxon>Eucestoda</taxon>
        <taxon>Diphyllobothriidea</taxon>
        <taxon>Diphyllobothriidae</taxon>
        <taxon>Dibothriocephalus</taxon>
    </lineage>
</organism>
<dbReference type="AlphaFoldDB" id="A0A3P7RA49"/>
<evidence type="ECO:0000256" key="1">
    <source>
        <dbReference type="SAM" id="MobiDB-lite"/>
    </source>
</evidence>
<name>A0A3P7RA49_DIBLA</name>
<accession>A0A3P7RA49</accession>
<sequence length="106" mass="10814">MSKEAEGETEERNEEANVLNQSPSPPLLPFAKVEQTAGEDTAASSDDTVRPVVSSPRSHAEEMADSGSPPVLLVGGSSPTRVSGSPEASPHCGSPSQVAPCPGSDD</sequence>
<protein>
    <submittedName>
        <fullName evidence="2">Uncharacterized protein</fullName>
    </submittedName>
</protein>
<evidence type="ECO:0000313" key="2">
    <source>
        <dbReference type="EMBL" id="VDN39966.1"/>
    </source>
</evidence>
<keyword evidence="3" id="KW-1185">Reference proteome</keyword>
<proteinExistence type="predicted"/>
<evidence type="ECO:0000313" key="3">
    <source>
        <dbReference type="Proteomes" id="UP000281553"/>
    </source>
</evidence>
<gene>
    <name evidence="2" type="ORF">DILT_LOCUS18085</name>
</gene>
<dbReference type="Proteomes" id="UP000281553">
    <property type="component" value="Unassembled WGS sequence"/>
</dbReference>
<reference evidence="2 3" key="1">
    <citation type="submission" date="2018-11" db="EMBL/GenBank/DDBJ databases">
        <authorList>
            <consortium name="Pathogen Informatics"/>
        </authorList>
    </citation>
    <scope>NUCLEOTIDE SEQUENCE [LARGE SCALE GENOMIC DNA]</scope>
</reference>
<dbReference type="EMBL" id="UYRU01097231">
    <property type="protein sequence ID" value="VDN39966.1"/>
    <property type="molecule type" value="Genomic_DNA"/>
</dbReference>
<feature type="region of interest" description="Disordered" evidence="1">
    <location>
        <begin position="1"/>
        <end position="106"/>
    </location>
</feature>